<reference evidence="1 2" key="1">
    <citation type="journal article" date="2019" name="Emerg. Microbes Infect.">
        <title>Comprehensive subspecies identification of 175 nontuberculous mycobacteria species based on 7547 genomic profiles.</title>
        <authorList>
            <person name="Matsumoto Y."/>
            <person name="Kinjo T."/>
            <person name="Motooka D."/>
            <person name="Nabeya D."/>
            <person name="Jung N."/>
            <person name="Uechi K."/>
            <person name="Horii T."/>
            <person name="Iida T."/>
            <person name="Fujita J."/>
            <person name="Nakamura S."/>
        </authorList>
    </citation>
    <scope>NUCLEOTIDE SEQUENCE [LARGE SCALE GENOMIC DNA]</scope>
    <source>
        <strain evidence="1 2">JCM 13392</strain>
    </source>
</reference>
<dbReference type="Proteomes" id="UP000465241">
    <property type="component" value="Unassembled WGS sequence"/>
</dbReference>
<name>A0A7I9WP45_9MYCO</name>
<organism evidence="1 2">
    <name type="scientific">Mycolicibacterium murale</name>
    <dbReference type="NCBI Taxonomy" id="182220"/>
    <lineage>
        <taxon>Bacteria</taxon>
        <taxon>Bacillati</taxon>
        <taxon>Actinomycetota</taxon>
        <taxon>Actinomycetes</taxon>
        <taxon>Mycobacteriales</taxon>
        <taxon>Mycobacteriaceae</taxon>
        <taxon>Mycolicibacterium</taxon>
    </lineage>
</organism>
<keyword evidence="2" id="KW-1185">Reference proteome</keyword>
<sequence>MRLLVQPFPLPIPKIEKQVAPATGAVCSGAATSALVANAAAMARLLARTGFIDILVPPRVIPKGACYAEVTLAPMSFPQTRDFAYRAAKFDDTLGKLWP</sequence>
<gene>
    <name evidence="1" type="ORF">MMUR_35690</name>
</gene>
<dbReference type="AlphaFoldDB" id="A0A7I9WP45"/>
<accession>A0A7I9WP45</accession>
<evidence type="ECO:0000313" key="1">
    <source>
        <dbReference type="EMBL" id="GFG59433.1"/>
    </source>
</evidence>
<proteinExistence type="predicted"/>
<protein>
    <submittedName>
        <fullName evidence="1">Uncharacterized protein</fullName>
    </submittedName>
</protein>
<comment type="caution">
    <text evidence="1">The sequence shown here is derived from an EMBL/GenBank/DDBJ whole genome shotgun (WGS) entry which is preliminary data.</text>
</comment>
<dbReference type="EMBL" id="BLKT01000003">
    <property type="protein sequence ID" value="GFG59433.1"/>
    <property type="molecule type" value="Genomic_DNA"/>
</dbReference>
<evidence type="ECO:0000313" key="2">
    <source>
        <dbReference type="Proteomes" id="UP000465241"/>
    </source>
</evidence>